<dbReference type="PANTHER" id="PTHR19375">
    <property type="entry name" value="HEAT SHOCK PROTEIN 70KDA"/>
    <property type="match status" value="1"/>
</dbReference>
<keyword evidence="4" id="KW-1185">Reference proteome</keyword>
<comment type="caution">
    <text evidence="3">The sequence shown here is derived from an EMBL/GenBank/DDBJ whole genome shotgun (WGS) entry which is preliminary data.</text>
</comment>
<organism evidence="3 4">
    <name type="scientific">Striga asiatica</name>
    <name type="common">Asiatic witchweed</name>
    <name type="synonym">Buchnera asiatica</name>
    <dbReference type="NCBI Taxonomy" id="4170"/>
    <lineage>
        <taxon>Eukaryota</taxon>
        <taxon>Viridiplantae</taxon>
        <taxon>Streptophyta</taxon>
        <taxon>Embryophyta</taxon>
        <taxon>Tracheophyta</taxon>
        <taxon>Spermatophyta</taxon>
        <taxon>Magnoliopsida</taxon>
        <taxon>eudicotyledons</taxon>
        <taxon>Gunneridae</taxon>
        <taxon>Pentapetalae</taxon>
        <taxon>asterids</taxon>
        <taxon>lamiids</taxon>
        <taxon>Lamiales</taxon>
        <taxon>Orobanchaceae</taxon>
        <taxon>Buchnereae</taxon>
        <taxon>Striga</taxon>
    </lineage>
</organism>
<dbReference type="GO" id="GO:0140662">
    <property type="term" value="F:ATP-dependent protein folding chaperone"/>
    <property type="evidence" value="ECO:0007669"/>
    <property type="project" value="InterPro"/>
</dbReference>
<dbReference type="SUPFAM" id="SSF100920">
    <property type="entry name" value="Heat shock protein 70kD (HSP70), peptide-binding domain"/>
    <property type="match status" value="1"/>
</dbReference>
<protein>
    <submittedName>
        <fullName evidence="3">Heat shock 70 kDa protein</fullName>
    </submittedName>
</protein>
<name>A0A5A7NWX0_STRAF</name>
<sequence>MCKGNLYVISPEVLRRKDMAAMYSWSCNGFMRESARTRDNNLLRNFELSGIPSAPTGVPQMNVTFDIDANGILNVTEEDKTAGVKNKITIANDKGRLGKEDIEKMVKDAERYKVEDEEVKKKVKAKKPLENYEYNMRRRWSGWTETSWQRWTSWRKD</sequence>
<evidence type="ECO:0000256" key="1">
    <source>
        <dbReference type="ARBA" id="ARBA00022741"/>
    </source>
</evidence>
<keyword evidence="3" id="KW-0346">Stress response</keyword>
<dbReference type="GO" id="GO:0005524">
    <property type="term" value="F:ATP binding"/>
    <property type="evidence" value="ECO:0007669"/>
    <property type="project" value="UniProtKB-KW"/>
</dbReference>
<reference evidence="4" key="1">
    <citation type="journal article" date="2019" name="Curr. Biol.">
        <title>Genome Sequence of Striga asiatica Provides Insight into the Evolution of Plant Parasitism.</title>
        <authorList>
            <person name="Yoshida S."/>
            <person name="Kim S."/>
            <person name="Wafula E.K."/>
            <person name="Tanskanen J."/>
            <person name="Kim Y.M."/>
            <person name="Honaas L."/>
            <person name="Yang Z."/>
            <person name="Spallek T."/>
            <person name="Conn C.E."/>
            <person name="Ichihashi Y."/>
            <person name="Cheong K."/>
            <person name="Cui S."/>
            <person name="Der J.P."/>
            <person name="Gundlach H."/>
            <person name="Jiao Y."/>
            <person name="Hori C."/>
            <person name="Ishida J.K."/>
            <person name="Kasahara H."/>
            <person name="Kiba T."/>
            <person name="Kim M.S."/>
            <person name="Koo N."/>
            <person name="Laohavisit A."/>
            <person name="Lee Y.H."/>
            <person name="Lumba S."/>
            <person name="McCourt P."/>
            <person name="Mortimer J.C."/>
            <person name="Mutuku J.M."/>
            <person name="Nomura T."/>
            <person name="Sasaki-Sekimoto Y."/>
            <person name="Seto Y."/>
            <person name="Wang Y."/>
            <person name="Wakatake T."/>
            <person name="Sakakibara H."/>
            <person name="Demura T."/>
            <person name="Yamaguchi S."/>
            <person name="Yoneyama K."/>
            <person name="Manabe R.I."/>
            <person name="Nelson D.C."/>
            <person name="Schulman A.H."/>
            <person name="Timko M.P."/>
            <person name="dePamphilis C.W."/>
            <person name="Choi D."/>
            <person name="Shirasu K."/>
        </authorList>
    </citation>
    <scope>NUCLEOTIDE SEQUENCE [LARGE SCALE GENOMIC DNA]</scope>
    <source>
        <strain evidence="4">cv. UVA1</strain>
    </source>
</reference>
<evidence type="ECO:0000313" key="3">
    <source>
        <dbReference type="EMBL" id="GER24962.1"/>
    </source>
</evidence>
<accession>A0A5A7NWX0</accession>
<evidence type="ECO:0000313" key="4">
    <source>
        <dbReference type="Proteomes" id="UP000325081"/>
    </source>
</evidence>
<dbReference type="InterPro" id="IPR013126">
    <property type="entry name" value="Hsp_70_fam"/>
</dbReference>
<keyword evidence="1" id="KW-0547">Nucleotide-binding</keyword>
<dbReference type="InterPro" id="IPR029047">
    <property type="entry name" value="HSP70_peptide-bd_sf"/>
</dbReference>
<dbReference type="Pfam" id="PF00012">
    <property type="entry name" value="HSP70"/>
    <property type="match status" value="1"/>
</dbReference>
<keyword evidence="2" id="KW-0067">ATP-binding</keyword>
<dbReference type="AlphaFoldDB" id="A0A5A7NWX0"/>
<evidence type="ECO:0000256" key="2">
    <source>
        <dbReference type="ARBA" id="ARBA00022840"/>
    </source>
</evidence>
<proteinExistence type="predicted"/>
<dbReference type="Proteomes" id="UP000325081">
    <property type="component" value="Unassembled WGS sequence"/>
</dbReference>
<gene>
    <name evidence="3" type="ORF">STAS_00506</name>
</gene>
<dbReference type="Gene3D" id="2.60.34.10">
    <property type="entry name" value="Substrate Binding Domain Of DNAk, Chain A, domain 1"/>
    <property type="match status" value="1"/>
</dbReference>
<dbReference type="OrthoDB" id="3789372at2759"/>
<dbReference type="EMBL" id="BKCP01000001">
    <property type="protein sequence ID" value="GER24962.1"/>
    <property type="molecule type" value="Genomic_DNA"/>
</dbReference>